<keyword evidence="2" id="KW-1185">Reference proteome</keyword>
<proteinExistence type="predicted"/>
<dbReference type="Pfam" id="PF13151">
    <property type="entry name" value="DUF3990"/>
    <property type="match status" value="1"/>
</dbReference>
<protein>
    <submittedName>
        <fullName evidence="1">Sortase</fullName>
    </submittedName>
</protein>
<gene>
    <name evidence="1" type="ORF">NCTC10913_03516</name>
</gene>
<organism evidence="1 2">
    <name type="scientific">Clostridium carnis</name>
    <dbReference type="NCBI Taxonomy" id="1530"/>
    <lineage>
        <taxon>Bacteria</taxon>
        <taxon>Bacillati</taxon>
        <taxon>Bacillota</taxon>
        <taxon>Clostridia</taxon>
        <taxon>Eubacteriales</taxon>
        <taxon>Clostridiaceae</taxon>
        <taxon>Clostridium</taxon>
    </lineage>
</organism>
<dbReference type="EMBL" id="UYIN01000019">
    <property type="protein sequence ID" value="VDG73178.1"/>
    <property type="molecule type" value="Genomic_DNA"/>
</dbReference>
<reference evidence="1 2" key="1">
    <citation type="submission" date="2018-11" db="EMBL/GenBank/DDBJ databases">
        <authorList>
            <consortium name="Pathogen Informatics"/>
        </authorList>
    </citation>
    <scope>NUCLEOTIDE SEQUENCE [LARGE SCALE GENOMIC DNA]</scope>
    <source>
        <strain evidence="1 2">NCTC10913</strain>
    </source>
</reference>
<accession>A0ABY6SY19</accession>
<evidence type="ECO:0000313" key="1">
    <source>
        <dbReference type="EMBL" id="VDG73178.1"/>
    </source>
</evidence>
<dbReference type="RefSeq" id="WP_279230587.1">
    <property type="nucleotide sequence ID" value="NZ_UYIN01000019.1"/>
</dbReference>
<comment type="caution">
    <text evidence="1">The sequence shown here is derived from an EMBL/GenBank/DDBJ whole genome shotgun (WGS) entry which is preliminary data.</text>
</comment>
<sequence>MIVYHGYNMEIKKPEIIRSNRALDFGYGFYMTTFKQQA</sequence>
<dbReference type="InterPro" id="IPR025051">
    <property type="entry name" value="DUF3990"/>
</dbReference>
<evidence type="ECO:0000313" key="2">
    <source>
        <dbReference type="Proteomes" id="UP000277570"/>
    </source>
</evidence>
<name>A0ABY6SY19_9CLOT</name>
<dbReference type="Proteomes" id="UP000277570">
    <property type="component" value="Unassembled WGS sequence"/>
</dbReference>